<comment type="caution">
    <text evidence="1">The sequence shown here is derived from an EMBL/GenBank/DDBJ whole genome shotgun (WGS) entry which is preliminary data.</text>
</comment>
<organism evidence="1 2">
    <name type="scientific">Scophthalmus maximus</name>
    <name type="common">Turbot</name>
    <name type="synonym">Psetta maxima</name>
    <dbReference type="NCBI Taxonomy" id="52904"/>
    <lineage>
        <taxon>Eukaryota</taxon>
        <taxon>Metazoa</taxon>
        <taxon>Chordata</taxon>
        <taxon>Craniata</taxon>
        <taxon>Vertebrata</taxon>
        <taxon>Euteleostomi</taxon>
        <taxon>Actinopterygii</taxon>
        <taxon>Neopterygii</taxon>
        <taxon>Teleostei</taxon>
        <taxon>Neoteleostei</taxon>
        <taxon>Acanthomorphata</taxon>
        <taxon>Carangaria</taxon>
        <taxon>Pleuronectiformes</taxon>
        <taxon>Pleuronectoidei</taxon>
        <taxon>Scophthalmidae</taxon>
        <taxon>Scophthalmus</taxon>
    </lineage>
</organism>
<gene>
    <name evidence="1" type="ORF">F2P81_024983</name>
</gene>
<dbReference type="Proteomes" id="UP000438429">
    <property type="component" value="Unassembled WGS sequence"/>
</dbReference>
<sequence length="86" mass="9753">MIRMQSRVPPVRKRHACTVTGTMLIVEKTSRETRRRSAAHLLHILTVNIAAYMCQLKVSMRVSCVHACGERLSCDRVLSNNPDAFE</sequence>
<accession>A0A6A4RVB1</accession>
<reference evidence="1 2" key="1">
    <citation type="submission" date="2019-06" db="EMBL/GenBank/DDBJ databases">
        <title>Draft genomes of female and male turbot (Scophthalmus maximus).</title>
        <authorList>
            <person name="Xu H."/>
            <person name="Xu X.-W."/>
            <person name="Shao C."/>
            <person name="Chen S."/>
        </authorList>
    </citation>
    <scope>NUCLEOTIDE SEQUENCE [LARGE SCALE GENOMIC DNA]</scope>
    <source>
        <strain evidence="1">Ysfricsl-2016a</strain>
        <tissue evidence="1">Blood</tissue>
    </source>
</reference>
<proteinExistence type="predicted"/>
<evidence type="ECO:0000313" key="1">
    <source>
        <dbReference type="EMBL" id="KAF0023002.1"/>
    </source>
</evidence>
<name>A0A6A4RVB1_SCOMX</name>
<dbReference type="EMBL" id="VEVO01000023">
    <property type="protein sequence ID" value="KAF0023002.1"/>
    <property type="molecule type" value="Genomic_DNA"/>
</dbReference>
<evidence type="ECO:0000313" key="2">
    <source>
        <dbReference type="Proteomes" id="UP000438429"/>
    </source>
</evidence>
<protein>
    <submittedName>
        <fullName evidence="1">Uncharacterized protein</fullName>
    </submittedName>
</protein>
<dbReference type="AlphaFoldDB" id="A0A6A4RVB1"/>